<sequence>MSTDNEKRLDDLFKKKLEDPVDEIRYEEEDWDALEQMLDKPKRKGIIWLLPMLGAVAAMLLLFLGWWAFRPKTNTQPNKDQMHAAIKQAGGDTAAGKSSARGLKNTDGVLQRQANVQPKPADTLSTHKLVQQSVTPGQKKLANAAYATKVKTNKTMPGLPSRGLSGDTAFNEKINRYKAGGGVNDELIATNSAAIFSLPSTAAQPVRQIDLPRPAYVAPAGVSAIKSSKKGGFRPQYALSVVAAPDINGVGSFQQSKLGTNIGLMFAATVSKKFTISTGALYSVKPYLTNFNNYNTGSAYKFPANPVNVTADCRMLDIPLNVNYQLYHKQQNKFSLGTGLSSYIMLHESYKFNYNYGASGPSGYNVANPGKYFFGVVNLNATYERQLNSKVGISVQPYLKLPLSNVGYSQVKLQTTGVAVGLSWNLNSLTKP</sequence>
<proteinExistence type="predicted"/>
<evidence type="ECO:0000256" key="1">
    <source>
        <dbReference type="SAM" id="Phobius"/>
    </source>
</evidence>
<accession>A0A223NZ70</accession>
<dbReference type="Proteomes" id="UP000215002">
    <property type="component" value="Chromosome"/>
</dbReference>
<keyword evidence="1" id="KW-0812">Transmembrane</keyword>
<dbReference type="KEGG" id="muc:MuYL_3278"/>
<keyword evidence="1" id="KW-1133">Transmembrane helix</keyword>
<reference evidence="2 3" key="1">
    <citation type="submission" date="2017-08" db="EMBL/GenBank/DDBJ databases">
        <title>Complete genome sequence of Mucilaginibacter sp. strain BJC16-A31.</title>
        <authorList>
            <consortium name="Henan University of Science and Technology"/>
            <person name="You X."/>
        </authorList>
    </citation>
    <scope>NUCLEOTIDE SEQUENCE [LARGE SCALE GENOMIC DNA]</scope>
    <source>
        <strain evidence="2 3">BJC16-A31</strain>
    </source>
</reference>
<name>A0A223NZ70_9SPHI</name>
<dbReference type="RefSeq" id="WP_094571402.1">
    <property type="nucleotide sequence ID" value="NZ_CP022743.1"/>
</dbReference>
<protein>
    <recommendedName>
        <fullName evidence="4">Outer membrane protein beta-barrel domain-containing protein</fullName>
    </recommendedName>
</protein>
<keyword evidence="1" id="KW-0472">Membrane</keyword>
<evidence type="ECO:0008006" key="4">
    <source>
        <dbReference type="Google" id="ProtNLM"/>
    </source>
</evidence>
<dbReference type="OrthoDB" id="1523584at2"/>
<organism evidence="2 3">
    <name type="scientific">Mucilaginibacter xinganensis</name>
    <dbReference type="NCBI Taxonomy" id="1234841"/>
    <lineage>
        <taxon>Bacteria</taxon>
        <taxon>Pseudomonadati</taxon>
        <taxon>Bacteroidota</taxon>
        <taxon>Sphingobacteriia</taxon>
        <taxon>Sphingobacteriales</taxon>
        <taxon>Sphingobacteriaceae</taxon>
        <taxon>Mucilaginibacter</taxon>
    </lineage>
</organism>
<gene>
    <name evidence="2" type="ORF">MuYL_3278</name>
</gene>
<feature type="transmembrane region" description="Helical" evidence="1">
    <location>
        <begin position="46"/>
        <end position="69"/>
    </location>
</feature>
<evidence type="ECO:0000313" key="3">
    <source>
        <dbReference type="Proteomes" id="UP000215002"/>
    </source>
</evidence>
<keyword evidence="3" id="KW-1185">Reference proteome</keyword>
<evidence type="ECO:0000313" key="2">
    <source>
        <dbReference type="EMBL" id="ASU35163.1"/>
    </source>
</evidence>
<dbReference type="AlphaFoldDB" id="A0A223NZ70"/>
<dbReference type="EMBL" id="CP022743">
    <property type="protein sequence ID" value="ASU35163.1"/>
    <property type="molecule type" value="Genomic_DNA"/>
</dbReference>